<name>A0A9P1C416_9DINO</name>
<keyword evidence="1" id="KW-0812">Transmembrane</keyword>
<reference evidence="3 4" key="2">
    <citation type="submission" date="2024-05" db="EMBL/GenBank/DDBJ databases">
        <authorList>
            <person name="Chen Y."/>
            <person name="Shah S."/>
            <person name="Dougan E. K."/>
            <person name="Thang M."/>
            <person name="Chan C."/>
        </authorList>
    </citation>
    <scope>NUCLEOTIDE SEQUENCE [LARGE SCALE GENOMIC DNA]</scope>
</reference>
<keyword evidence="1" id="KW-0472">Membrane</keyword>
<reference evidence="2" key="1">
    <citation type="submission" date="2022-10" db="EMBL/GenBank/DDBJ databases">
        <authorList>
            <person name="Chen Y."/>
            <person name="Dougan E. K."/>
            <person name="Chan C."/>
            <person name="Rhodes N."/>
            <person name="Thang M."/>
        </authorList>
    </citation>
    <scope>NUCLEOTIDE SEQUENCE</scope>
</reference>
<proteinExistence type="predicted"/>
<feature type="transmembrane region" description="Helical" evidence="1">
    <location>
        <begin position="12"/>
        <end position="31"/>
    </location>
</feature>
<keyword evidence="4" id="KW-1185">Reference proteome</keyword>
<evidence type="ECO:0000313" key="3">
    <source>
        <dbReference type="EMBL" id="CAL4771971.1"/>
    </source>
</evidence>
<protein>
    <submittedName>
        <fullName evidence="2">Uncharacterized protein</fullName>
    </submittedName>
</protein>
<evidence type="ECO:0000313" key="2">
    <source>
        <dbReference type="EMBL" id="CAI3984659.1"/>
    </source>
</evidence>
<dbReference type="AlphaFoldDB" id="A0A9P1C416"/>
<sequence>MTPSEIFGQEKFLLAASAESLYAFFLLFSSLGPIRPSGGFSDLQKRQDFEGRAPRRHKTVGFGTCGSPTTIRFKQNSRLLFFKTRPSTTRRNDQYCILRLSDQCKGKCWSRLIPV</sequence>
<keyword evidence="1" id="KW-1133">Transmembrane helix</keyword>
<dbReference type="Proteomes" id="UP001152797">
    <property type="component" value="Unassembled WGS sequence"/>
</dbReference>
<organism evidence="2">
    <name type="scientific">Cladocopium goreaui</name>
    <dbReference type="NCBI Taxonomy" id="2562237"/>
    <lineage>
        <taxon>Eukaryota</taxon>
        <taxon>Sar</taxon>
        <taxon>Alveolata</taxon>
        <taxon>Dinophyceae</taxon>
        <taxon>Suessiales</taxon>
        <taxon>Symbiodiniaceae</taxon>
        <taxon>Cladocopium</taxon>
    </lineage>
</organism>
<evidence type="ECO:0000313" key="4">
    <source>
        <dbReference type="Proteomes" id="UP001152797"/>
    </source>
</evidence>
<dbReference type="EMBL" id="CAMXCT020000906">
    <property type="protein sequence ID" value="CAL1138034.1"/>
    <property type="molecule type" value="Genomic_DNA"/>
</dbReference>
<dbReference type="EMBL" id="CAMXCT010000906">
    <property type="protein sequence ID" value="CAI3984659.1"/>
    <property type="molecule type" value="Genomic_DNA"/>
</dbReference>
<evidence type="ECO:0000256" key="1">
    <source>
        <dbReference type="SAM" id="Phobius"/>
    </source>
</evidence>
<comment type="caution">
    <text evidence="2">The sequence shown here is derived from an EMBL/GenBank/DDBJ whole genome shotgun (WGS) entry which is preliminary data.</text>
</comment>
<gene>
    <name evidence="2" type="ORF">C1SCF055_LOCUS12180</name>
</gene>
<dbReference type="EMBL" id="CAMXCT030000906">
    <property type="protein sequence ID" value="CAL4771971.1"/>
    <property type="molecule type" value="Genomic_DNA"/>
</dbReference>
<accession>A0A9P1C416</accession>